<evidence type="ECO:0000256" key="1">
    <source>
        <dbReference type="SAM" id="Phobius"/>
    </source>
</evidence>
<feature type="transmembrane region" description="Helical" evidence="1">
    <location>
        <begin position="7"/>
        <end position="30"/>
    </location>
</feature>
<evidence type="ECO:0000313" key="3">
    <source>
        <dbReference type="Proteomes" id="UP000184364"/>
    </source>
</evidence>
<keyword evidence="1" id="KW-0812">Transmembrane</keyword>
<gene>
    <name evidence="2" type="ORF">SAMN05444267_100594</name>
</gene>
<keyword evidence="3" id="KW-1185">Reference proteome</keyword>
<keyword evidence="1" id="KW-0472">Membrane</keyword>
<keyword evidence="1" id="KW-1133">Transmembrane helix</keyword>
<dbReference type="Proteomes" id="UP000184364">
    <property type="component" value="Unassembled WGS sequence"/>
</dbReference>
<accession>A0A1M6TH81</accession>
<protein>
    <submittedName>
        <fullName evidence="2">Uncharacterized protein</fullName>
    </submittedName>
</protein>
<proteinExistence type="predicted"/>
<evidence type="ECO:0000313" key="2">
    <source>
        <dbReference type="EMBL" id="SHK56249.1"/>
    </source>
</evidence>
<dbReference type="EMBL" id="FRAV01000005">
    <property type="protein sequence ID" value="SHK56249.1"/>
    <property type="molecule type" value="Genomic_DNA"/>
</dbReference>
<dbReference type="STRING" id="1302687.SAMN05444267_100594"/>
<reference evidence="3" key="1">
    <citation type="submission" date="2016-11" db="EMBL/GenBank/DDBJ databases">
        <authorList>
            <person name="Varghese N."/>
            <person name="Submissions S."/>
        </authorList>
    </citation>
    <scope>NUCLEOTIDE SEQUENCE [LARGE SCALE GENOMIC DNA]</scope>
    <source>
        <strain evidence="3">DSM 26899</strain>
    </source>
</reference>
<sequence length="223" mass="26033">MMNTKKIFKWTGIIFGLTVLFLIASNFIWLNERENLLYKMQQYVTYSKEDWKNYETNEKYLENAPTEAAQTAVATAAVTDLHPYNIGFFTGNEKTEELKRIKNAHFEKLVPAKNKPSDEDAQAALIRLTQGRLTDVIINQELNIKVGQCYENPNTEGNYNCVSCMILLYNRDKKDWQEAPDGDNFLDNSYDFYQPSEGDIWEAKNLSIMIPYDYELIKKYEKK</sequence>
<organism evidence="2 3">
    <name type="scientific">Chryseobacterium polytrichastri</name>
    <dbReference type="NCBI Taxonomy" id="1302687"/>
    <lineage>
        <taxon>Bacteria</taxon>
        <taxon>Pseudomonadati</taxon>
        <taxon>Bacteroidota</taxon>
        <taxon>Flavobacteriia</taxon>
        <taxon>Flavobacteriales</taxon>
        <taxon>Weeksellaceae</taxon>
        <taxon>Chryseobacterium group</taxon>
        <taxon>Chryseobacterium</taxon>
    </lineage>
</organism>
<dbReference type="AlphaFoldDB" id="A0A1M6TH81"/>
<name>A0A1M6TH81_9FLAO</name>